<reference evidence="3" key="1">
    <citation type="submission" date="2023-05" db="EMBL/GenBank/DDBJ databases">
        <authorList>
            <person name="Stuckert A."/>
        </authorList>
    </citation>
    <scope>NUCLEOTIDE SEQUENCE</scope>
</reference>
<keyword evidence="1" id="KW-0175">Coiled coil</keyword>
<dbReference type="EMBL" id="CATNWA010014090">
    <property type="protein sequence ID" value="CAI9567307.1"/>
    <property type="molecule type" value="Genomic_DNA"/>
</dbReference>
<dbReference type="Proteomes" id="UP001162483">
    <property type="component" value="Unassembled WGS sequence"/>
</dbReference>
<gene>
    <name evidence="3" type="ORF">SPARVUS_LOCUS6504316</name>
</gene>
<dbReference type="PANTHER" id="PTHR46657:SF1">
    <property type="entry name" value="CENTROSOMAL PROTEIN OF 128 KDA"/>
    <property type="match status" value="1"/>
</dbReference>
<proteinExistence type="predicted"/>
<protein>
    <recommendedName>
        <fullName evidence="5">Centrosomal protein of 128 kDa</fullName>
    </recommendedName>
</protein>
<feature type="coiled-coil region" evidence="1">
    <location>
        <begin position="29"/>
        <end position="70"/>
    </location>
</feature>
<comment type="caution">
    <text evidence="3">The sequence shown here is derived from an EMBL/GenBank/DDBJ whole genome shotgun (WGS) entry which is preliminary data.</text>
</comment>
<dbReference type="PANTHER" id="PTHR46657">
    <property type="entry name" value="CENTROSOMAL PROTEIN OF 128 KDA"/>
    <property type="match status" value="1"/>
</dbReference>
<accession>A0ABN9D726</accession>
<evidence type="ECO:0000256" key="1">
    <source>
        <dbReference type="SAM" id="Coils"/>
    </source>
</evidence>
<feature type="region of interest" description="Disordered" evidence="2">
    <location>
        <begin position="82"/>
        <end position="125"/>
    </location>
</feature>
<sequence length="125" mass="14261">MALDHLESVPEKLNLLDDMKDLNDSHLQREVMEERYAQYREIIGSLQQQLEDSKRRIQEYREEKFKADIQNARLSALSSSLRANSSFLSSSLRSDVTSPIKRGTPPYSEGLKDSTRSLTLNGVTS</sequence>
<keyword evidence="4" id="KW-1185">Reference proteome</keyword>
<evidence type="ECO:0000313" key="3">
    <source>
        <dbReference type="EMBL" id="CAI9567307.1"/>
    </source>
</evidence>
<organism evidence="3 4">
    <name type="scientific">Staurois parvus</name>
    <dbReference type="NCBI Taxonomy" id="386267"/>
    <lineage>
        <taxon>Eukaryota</taxon>
        <taxon>Metazoa</taxon>
        <taxon>Chordata</taxon>
        <taxon>Craniata</taxon>
        <taxon>Vertebrata</taxon>
        <taxon>Euteleostomi</taxon>
        <taxon>Amphibia</taxon>
        <taxon>Batrachia</taxon>
        <taxon>Anura</taxon>
        <taxon>Neobatrachia</taxon>
        <taxon>Ranoidea</taxon>
        <taxon>Ranidae</taxon>
        <taxon>Staurois</taxon>
    </lineage>
</organism>
<feature type="compositionally biased region" description="Polar residues" evidence="2">
    <location>
        <begin position="116"/>
        <end position="125"/>
    </location>
</feature>
<dbReference type="InterPro" id="IPR026652">
    <property type="entry name" value="CEP128"/>
</dbReference>
<feature type="compositionally biased region" description="Low complexity" evidence="2">
    <location>
        <begin position="82"/>
        <end position="94"/>
    </location>
</feature>
<evidence type="ECO:0008006" key="5">
    <source>
        <dbReference type="Google" id="ProtNLM"/>
    </source>
</evidence>
<name>A0ABN9D726_9NEOB</name>
<evidence type="ECO:0000313" key="4">
    <source>
        <dbReference type="Proteomes" id="UP001162483"/>
    </source>
</evidence>
<evidence type="ECO:0000256" key="2">
    <source>
        <dbReference type="SAM" id="MobiDB-lite"/>
    </source>
</evidence>